<evidence type="ECO:0000313" key="3">
    <source>
        <dbReference type="Proteomes" id="UP000825933"/>
    </source>
</evidence>
<dbReference type="InterPro" id="IPR011991">
    <property type="entry name" value="ArsR-like_HTH"/>
</dbReference>
<keyword evidence="3" id="KW-1185">Reference proteome</keyword>
<dbReference type="InterPro" id="IPR001845">
    <property type="entry name" value="HTH_ArsR_DNA-bd_dom"/>
</dbReference>
<protein>
    <submittedName>
        <fullName evidence="2">Winged helix-turn-helix domain-containing protein</fullName>
    </submittedName>
</protein>
<gene>
    <name evidence="2" type="ORF">K8N75_06875</name>
</gene>
<dbReference type="InterPro" id="IPR036388">
    <property type="entry name" value="WH-like_DNA-bd_sf"/>
</dbReference>
<dbReference type="Proteomes" id="UP000825933">
    <property type="component" value="Unassembled WGS sequence"/>
</dbReference>
<dbReference type="InterPro" id="IPR036390">
    <property type="entry name" value="WH_DNA-bd_sf"/>
</dbReference>
<evidence type="ECO:0000259" key="1">
    <source>
        <dbReference type="Pfam" id="PF01022"/>
    </source>
</evidence>
<organism evidence="2 3">
    <name type="scientific">Methanobacterium spitsbergense</name>
    <dbReference type="NCBI Taxonomy" id="2874285"/>
    <lineage>
        <taxon>Archaea</taxon>
        <taxon>Methanobacteriati</taxon>
        <taxon>Methanobacteriota</taxon>
        <taxon>Methanomada group</taxon>
        <taxon>Methanobacteria</taxon>
        <taxon>Methanobacteriales</taxon>
        <taxon>Methanobacteriaceae</taxon>
        <taxon>Methanobacterium</taxon>
    </lineage>
</organism>
<sequence>MPMKKILWWLIAGTKGGVNRARIIHLLNQRPYNAHQLAEKLELDYKTVRHHIKVLEDNNIITASGEKYGTMYFLSSSMEENYELFQQIWKEISEN</sequence>
<comment type="caution">
    <text evidence="2">The sequence shown here is derived from an EMBL/GenBank/DDBJ whole genome shotgun (WGS) entry which is preliminary data.</text>
</comment>
<evidence type="ECO:0000313" key="2">
    <source>
        <dbReference type="EMBL" id="MBZ2165760.1"/>
    </source>
</evidence>
<feature type="domain" description="HTH arsR-type" evidence="1">
    <location>
        <begin position="19"/>
        <end position="62"/>
    </location>
</feature>
<dbReference type="EMBL" id="JAIOUQ010000007">
    <property type="protein sequence ID" value="MBZ2165760.1"/>
    <property type="molecule type" value="Genomic_DNA"/>
</dbReference>
<reference evidence="3" key="1">
    <citation type="journal article" date="2022" name="Microbiol. Resour. Announc.">
        <title>Draft Genome Sequence of a Methanogenic Archaeon from West Spitsbergen Permafrost.</title>
        <authorList>
            <person name="Trubitsyn V."/>
            <person name="Rivkina E."/>
            <person name="Shcherbakova V."/>
        </authorList>
    </citation>
    <scope>NUCLEOTIDE SEQUENCE [LARGE SCALE GENOMIC DNA]</scope>
    <source>
        <strain evidence="3">VT</strain>
    </source>
</reference>
<dbReference type="GO" id="GO:0003700">
    <property type="term" value="F:DNA-binding transcription factor activity"/>
    <property type="evidence" value="ECO:0007669"/>
    <property type="project" value="InterPro"/>
</dbReference>
<proteinExistence type="predicted"/>
<name>A0A8T5UX58_9EURY</name>
<dbReference type="PANTHER" id="PTHR38600:SF1">
    <property type="entry name" value="TRANSCRIPTIONAL REGULATORY PROTEIN"/>
    <property type="match status" value="1"/>
</dbReference>
<dbReference type="Gene3D" id="1.10.10.10">
    <property type="entry name" value="Winged helix-like DNA-binding domain superfamily/Winged helix DNA-binding domain"/>
    <property type="match status" value="1"/>
</dbReference>
<dbReference type="CDD" id="cd00090">
    <property type="entry name" value="HTH_ARSR"/>
    <property type="match status" value="1"/>
</dbReference>
<dbReference type="Pfam" id="PF01022">
    <property type="entry name" value="HTH_5"/>
    <property type="match status" value="1"/>
</dbReference>
<dbReference type="AlphaFoldDB" id="A0A8T5UX58"/>
<dbReference type="PANTHER" id="PTHR38600">
    <property type="entry name" value="TRANSCRIPTIONAL REGULATORY PROTEIN"/>
    <property type="match status" value="1"/>
</dbReference>
<accession>A0A8T5UX58</accession>
<dbReference type="SUPFAM" id="SSF46785">
    <property type="entry name" value="Winged helix' DNA-binding domain"/>
    <property type="match status" value="1"/>
</dbReference>